<organism evidence="6 7">
    <name type="scientific">Rhodococcus spongiicola</name>
    <dbReference type="NCBI Taxonomy" id="2487352"/>
    <lineage>
        <taxon>Bacteria</taxon>
        <taxon>Bacillati</taxon>
        <taxon>Actinomycetota</taxon>
        <taxon>Actinomycetes</taxon>
        <taxon>Mycobacteriales</taxon>
        <taxon>Nocardiaceae</taxon>
        <taxon>Rhodococcus</taxon>
    </lineage>
</organism>
<dbReference type="InterPro" id="IPR054613">
    <property type="entry name" value="Peptidase_S78_dom"/>
</dbReference>
<keyword evidence="3" id="KW-0378">Hydrolase</keyword>
<dbReference type="EMBL" id="RKLN01000001">
    <property type="protein sequence ID" value="RVW06231.1"/>
    <property type="molecule type" value="Genomic_DNA"/>
</dbReference>
<dbReference type="InterPro" id="IPR006433">
    <property type="entry name" value="Prohead_protease"/>
</dbReference>
<dbReference type="NCBIfam" id="TIGR01543">
    <property type="entry name" value="proheadase_HK97"/>
    <property type="match status" value="1"/>
</dbReference>
<dbReference type="Proteomes" id="UP000284333">
    <property type="component" value="Unassembled WGS sequence"/>
</dbReference>
<evidence type="ECO:0000313" key="6">
    <source>
        <dbReference type="EMBL" id="RVW06231.1"/>
    </source>
</evidence>
<comment type="caution">
    <text evidence="6">The sequence shown here is derived from an EMBL/GenBank/DDBJ whole genome shotgun (WGS) entry which is preliminary data.</text>
</comment>
<evidence type="ECO:0000256" key="1">
    <source>
        <dbReference type="ARBA" id="ARBA00022612"/>
    </source>
</evidence>
<accession>A0A3S3AB94</accession>
<evidence type="ECO:0000259" key="5">
    <source>
        <dbReference type="Pfam" id="PF04586"/>
    </source>
</evidence>
<dbReference type="GO" id="GO:0006508">
    <property type="term" value="P:proteolysis"/>
    <property type="evidence" value="ECO:0007669"/>
    <property type="project" value="UniProtKB-KW"/>
</dbReference>
<dbReference type="RefSeq" id="WP_127945174.1">
    <property type="nucleotide sequence ID" value="NZ_RKLN01000001.1"/>
</dbReference>
<protein>
    <submittedName>
        <fullName evidence="6">HK97 family phage prohead protease</fullName>
    </submittedName>
</protein>
<dbReference type="Pfam" id="PF04586">
    <property type="entry name" value="Peptidase_S78"/>
    <property type="match status" value="1"/>
</dbReference>
<feature type="domain" description="Prohead serine protease" evidence="5">
    <location>
        <begin position="10"/>
        <end position="166"/>
    </location>
</feature>
<dbReference type="AlphaFoldDB" id="A0A3S3AB94"/>
<evidence type="ECO:0000256" key="3">
    <source>
        <dbReference type="ARBA" id="ARBA00022801"/>
    </source>
</evidence>
<dbReference type="OrthoDB" id="8444243at2"/>
<evidence type="ECO:0000313" key="7">
    <source>
        <dbReference type="Proteomes" id="UP000284333"/>
    </source>
</evidence>
<keyword evidence="1" id="KW-1188">Viral release from host cell</keyword>
<dbReference type="GO" id="GO:0008233">
    <property type="term" value="F:peptidase activity"/>
    <property type="evidence" value="ECO:0007669"/>
    <property type="project" value="UniProtKB-KW"/>
</dbReference>
<evidence type="ECO:0000256" key="2">
    <source>
        <dbReference type="ARBA" id="ARBA00022670"/>
    </source>
</evidence>
<proteinExistence type="predicted"/>
<sequence>MNIKDFRVRVKADERDGLAEGEFVGYASVFGNVDSYGEVVAKGAFAESLKEWSDSGGVLPVLWGHNMSDPDYNIGGVLSAEEDERGLKVHARLDMDSPKGAQVYRLLKGGRVGQMSFAFDVLESHDVKGDDGKLEHVSLDRLKLYEVSIVPIGANQETEILAVKSATDALCAKAGRVISAKNETTMRDVIGQLRTAADDLEAVLPESRDSEEDQDQTSGKEPSAELPSKAASDQTTPSPSVSLALHLQLLGLDEAEGGSL</sequence>
<feature type="compositionally biased region" description="Polar residues" evidence="4">
    <location>
        <begin position="231"/>
        <end position="241"/>
    </location>
</feature>
<evidence type="ECO:0000256" key="4">
    <source>
        <dbReference type="SAM" id="MobiDB-lite"/>
    </source>
</evidence>
<reference evidence="6 7" key="1">
    <citation type="submission" date="2018-11" db="EMBL/GenBank/DDBJ databases">
        <title>Rhodococcus spongicola sp. nov. and Rhodococcus xishaensis sp. nov. from marine sponges.</title>
        <authorList>
            <person name="Li L."/>
            <person name="Lin H.W."/>
        </authorList>
    </citation>
    <scope>NUCLEOTIDE SEQUENCE [LARGE SCALE GENOMIC DNA]</scope>
    <source>
        <strain evidence="6 7">LHW50502</strain>
    </source>
</reference>
<gene>
    <name evidence="6" type="ORF">EF834_01895</name>
</gene>
<name>A0A3S3AB94_9NOCA</name>
<feature type="region of interest" description="Disordered" evidence="4">
    <location>
        <begin position="205"/>
        <end position="242"/>
    </location>
</feature>
<keyword evidence="7" id="KW-1185">Reference proteome</keyword>
<keyword evidence="2 6" id="KW-0645">Protease</keyword>